<dbReference type="GO" id="GO:0008932">
    <property type="term" value="F:lytic endotransglycosylase activity"/>
    <property type="evidence" value="ECO:0007669"/>
    <property type="project" value="UniProtKB-UniRule"/>
</dbReference>
<accession>D1PUP3</accession>
<evidence type="ECO:0000256" key="2">
    <source>
        <dbReference type="ARBA" id="ARBA00023316"/>
    </source>
</evidence>
<gene>
    <name evidence="3 7" type="primary">rlpA</name>
    <name evidence="7" type="ORF">HMPREF0645_0678</name>
</gene>
<protein>
    <recommendedName>
        <fullName evidence="3">Probable endolytic peptidoglycan transglycosylase RlpA</fullName>
        <ecNumber evidence="3">4.2.2.-</ecNumber>
    </recommendedName>
</protein>
<evidence type="ECO:0000256" key="1">
    <source>
        <dbReference type="ARBA" id="ARBA00023239"/>
    </source>
</evidence>
<organism evidence="7 8">
    <name type="scientific">Hallella bergensis DSM 17361</name>
    <dbReference type="NCBI Taxonomy" id="585502"/>
    <lineage>
        <taxon>Bacteria</taxon>
        <taxon>Pseudomonadati</taxon>
        <taxon>Bacteroidota</taxon>
        <taxon>Bacteroidia</taxon>
        <taxon>Bacteroidales</taxon>
        <taxon>Prevotellaceae</taxon>
        <taxon>Hallella</taxon>
    </lineage>
</organism>
<evidence type="ECO:0000313" key="7">
    <source>
        <dbReference type="EMBL" id="EFA44882.1"/>
    </source>
</evidence>
<evidence type="ECO:0000259" key="6">
    <source>
        <dbReference type="Pfam" id="PF03330"/>
    </source>
</evidence>
<dbReference type="AlphaFoldDB" id="D1PUP3"/>
<dbReference type="PANTHER" id="PTHR34183:SF1">
    <property type="entry name" value="ENDOLYTIC PEPTIDOGLYCAN TRANSGLYCOSYLASE RLPA"/>
    <property type="match status" value="1"/>
</dbReference>
<evidence type="ECO:0000256" key="4">
    <source>
        <dbReference type="RuleBase" id="RU003495"/>
    </source>
</evidence>
<dbReference type="NCBIfam" id="TIGR00413">
    <property type="entry name" value="rlpA"/>
    <property type="match status" value="1"/>
</dbReference>
<dbReference type="InterPro" id="IPR034718">
    <property type="entry name" value="RlpA"/>
</dbReference>
<dbReference type="OrthoDB" id="9779128at2"/>
<dbReference type="SUPFAM" id="SSF50685">
    <property type="entry name" value="Barwin-like endoglucanases"/>
    <property type="match status" value="1"/>
</dbReference>
<dbReference type="GO" id="GO:0000270">
    <property type="term" value="P:peptidoglycan metabolic process"/>
    <property type="evidence" value="ECO:0007669"/>
    <property type="project" value="UniProtKB-UniRule"/>
</dbReference>
<feature type="domain" description="RlpA-like protein double-psi beta-barrel" evidence="6">
    <location>
        <begin position="26"/>
        <end position="113"/>
    </location>
</feature>
<dbReference type="InterPro" id="IPR012997">
    <property type="entry name" value="RplA"/>
</dbReference>
<dbReference type="eggNOG" id="COG0797">
    <property type="taxonomic scope" value="Bacteria"/>
</dbReference>
<dbReference type="Gene3D" id="2.40.40.10">
    <property type="entry name" value="RlpA-like domain"/>
    <property type="match status" value="1"/>
</dbReference>
<comment type="function">
    <text evidence="3">Lytic transglycosylase with a strong preference for naked glycan strands that lack stem peptides.</text>
</comment>
<sequence>MDYRRKFVLAILLIAGFTPIIAQKNRGKASYYSKRATGARTASGERVHHDSLTCAHRTYPFGTLLKVTNLYNDRQVVVKVTDRGPFVRGRIIDLSYAAAEELGMLAQGIGMVEVERVEELRPPYRIGNTERGLPNISFDIASFGKGTMEMERVPDDESGQTFPTTNTPILVTKANVRNHSTKTGRDRKTVAQQKEKHNTKQTHSRVRAAVKK</sequence>
<comment type="caution">
    <text evidence="7">The sequence shown here is derived from an EMBL/GenBank/DDBJ whole genome shotgun (WGS) entry which is preliminary data.</text>
</comment>
<dbReference type="EC" id="4.2.2.-" evidence="3"/>
<dbReference type="InterPro" id="IPR009009">
    <property type="entry name" value="RlpA-like_DPBB"/>
</dbReference>
<dbReference type="RefSeq" id="WP_007172792.1">
    <property type="nucleotide sequence ID" value="NZ_GG704780.1"/>
</dbReference>
<dbReference type="HAMAP" id="MF_02071">
    <property type="entry name" value="RlpA"/>
    <property type="match status" value="1"/>
</dbReference>
<dbReference type="HOGENOM" id="CLU_042923_4_0_10"/>
<proteinExistence type="inferred from homology"/>
<dbReference type="EMBL" id="ACKS01000031">
    <property type="protein sequence ID" value="EFA44882.1"/>
    <property type="molecule type" value="Genomic_DNA"/>
</dbReference>
<comment type="similarity">
    <text evidence="3 4">Belongs to the RlpA family.</text>
</comment>
<dbReference type="Pfam" id="PF03330">
    <property type="entry name" value="DPBB_1"/>
    <property type="match status" value="1"/>
</dbReference>
<dbReference type="PANTHER" id="PTHR34183">
    <property type="entry name" value="ENDOLYTIC PEPTIDOGLYCAN TRANSGLYCOSYLASE RLPA"/>
    <property type="match status" value="1"/>
</dbReference>
<feature type="compositionally biased region" description="Basic residues" evidence="5">
    <location>
        <begin position="199"/>
        <end position="212"/>
    </location>
</feature>
<keyword evidence="1 3" id="KW-0456">Lyase</keyword>
<evidence type="ECO:0000256" key="3">
    <source>
        <dbReference type="HAMAP-Rule" id="MF_02071"/>
    </source>
</evidence>
<feature type="compositionally biased region" description="Basic and acidic residues" evidence="5">
    <location>
        <begin position="183"/>
        <end position="198"/>
    </location>
</feature>
<dbReference type="InterPro" id="IPR036908">
    <property type="entry name" value="RlpA-like_sf"/>
</dbReference>
<keyword evidence="7" id="KW-0449">Lipoprotein</keyword>
<dbReference type="CDD" id="cd22268">
    <property type="entry name" value="DPBB_RlpA-like"/>
    <property type="match status" value="1"/>
</dbReference>
<reference evidence="7 8" key="1">
    <citation type="submission" date="2009-10" db="EMBL/GenBank/DDBJ databases">
        <authorList>
            <person name="Qin X."/>
            <person name="Bachman B."/>
            <person name="Battles P."/>
            <person name="Bell A."/>
            <person name="Bess C."/>
            <person name="Bickham C."/>
            <person name="Chaboub L."/>
            <person name="Chen D."/>
            <person name="Coyle M."/>
            <person name="Deiros D.R."/>
            <person name="Dinh H."/>
            <person name="Forbes L."/>
            <person name="Fowler G."/>
            <person name="Francisco L."/>
            <person name="Fu Q."/>
            <person name="Gubbala S."/>
            <person name="Hale W."/>
            <person name="Han Y."/>
            <person name="Hemphill L."/>
            <person name="Highlander S.K."/>
            <person name="Hirani K."/>
            <person name="Hogues M."/>
            <person name="Jackson L."/>
            <person name="Jakkamsetti A."/>
            <person name="Javaid M."/>
            <person name="Jiang H."/>
            <person name="Korchina V."/>
            <person name="Kovar C."/>
            <person name="Lara F."/>
            <person name="Lee S."/>
            <person name="Mata R."/>
            <person name="Mathew T."/>
            <person name="Moen C."/>
            <person name="Morales K."/>
            <person name="Munidasa M."/>
            <person name="Nazareth L."/>
            <person name="Ngo R."/>
            <person name="Nguyen L."/>
            <person name="Okwuonu G."/>
            <person name="Ongeri F."/>
            <person name="Patil S."/>
            <person name="Petrosino J."/>
            <person name="Pham C."/>
            <person name="Pham P."/>
            <person name="Pu L.-L."/>
            <person name="Puazo M."/>
            <person name="Raj R."/>
            <person name="Reid J."/>
            <person name="Rouhana J."/>
            <person name="Saada N."/>
            <person name="Shang Y."/>
            <person name="Simmons D."/>
            <person name="Thornton R."/>
            <person name="Warren J."/>
            <person name="Weissenberger G."/>
            <person name="Zhang J."/>
            <person name="Zhang L."/>
            <person name="Zhou C."/>
            <person name="Zhu D."/>
            <person name="Muzny D."/>
            <person name="Worley K."/>
            <person name="Gibbs R."/>
        </authorList>
    </citation>
    <scope>NUCLEOTIDE SEQUENCE [LARGE SCALE GENOMIC DNA]</scope>
    <source>
        <strain evidence="7 8">DSM 17361</strain>
    </source>
</reference>
<name>D1PUP3_9BACT</name>
<evidence type="ECO:0000313" key="8">
    <source>
        <dbReference type="Proteomes" id="UP000003160"/>
    </source>
</evidence>
<keyword evidence="8" id="KW-1185">Reference proteome</keyword>
<evidence type="ECO:0000256" key="5">
    <source>
        <dbReference type="SAM" id="MobiDB-lite"/>
    </source>
</evidence>
<dbReference type="Proteomes" id="UP000003160">
    <property type="component" value="Unassembled WGS sequence"/>
</dbReference>
<keyword evidence="2 3" id="KW-0961">Cell wall biogenesis/degradation</keyword>
<dbReference type="GO" id="GO:0071555">
    <property type="term" value="P:cell wall organization"/>
    <property type="evidence" value="ECO:0007669"/>
    <property type="project" value="UniProtKB-KW"/>
</dbReference>
<feature type="region of interest" description="Disordered" evidence="5">
    <location>
        <begin position="178"/>
        <end position="212"/>
    </location>
</feature>